<dbReference type="OMA" id="MFKDVEP"/>
<dbReference type="OrthoDB" id="5840532at2759"/>
<keyword evidence="1" id="KW-0521">NADP</keyword>
<dbReference type="RefSeq" id="XP_001644045.1">
    <property type="nucleotide sequence ID" value="XM_001643995.1"/>
</dbReference>
<keyword evidence="3" id="KW-0472">Membrane</keyword>
<dbReference type="KEGG" id="vpo:Kpol_1014p2"/>
<dbReference type="PhylomeDB" id="A7TND4"/>
<dbReference type="PANTHER" id="PTHR24322:SF743">
    <property type="entry name" value="AER111WP"/>
    <property type="match status" value="1"/>
</dbReference>
<reference evidence="4 5" key="1">
    <citation type="journal article" date="2007" name="Proc. Natl. Acad. Sci. U.S.A.">
        <title>Independent sorting-out of thousands of duplicated gene pairs in two yeast species descended from a whole-genome duplication.</title>
        <authorList>
            <person name="Scannell D.R."/>
            <person name="Frank A.C."/>
            <person name="Conant G.C."/>
            <person name="Byrne K.P."/>
            <person name="Woolfit M."/>
            <person name="Wolfe K.H."/>
        </authorList>
    </citation>
    <scope>NUCLEOTIDE SEQUENCE [LARGE SCALE GENOMIC DNA]</scope>
    <source>
        <strain evidence="5">ATCC 22028 / DSM 70294 / BCRC 21397 / CBS 2163 / NBRC 10782 / NRRL Y-8283 / UCD 57-17</strain>
    </source>
</reference>
<evidence type="ECO:0000313" key="5">
    <source>
        <dbReference type="Proteomes" id="UP000000267"/>
    </source>
</evidence>
<feature type="transmembrane region" description="Helical" evidence="3">
    <location>
        <begin position="34"/>
        <end position="54"/>
    </location>
</feature>
<dbReference type="eggNOG" id="KOG1201">
    <property type="taxonomic scope" value="Eukaryota"/>
</dbReference>
<feature type="transmembrane region" description="Helical" evidence="3">
    <location>
        <begin position="7"/>
        <end position="28"/>
    </location>
</feature>
<dbReference type="InterPro" id="IPR002347">
    <property type="entry name" value="SDR_fam"/>
</dbReference>
<dbReference type="Proteomes" id="UP000000267">
    <property type="component" value="Unassembled WGS sequence"/>
</dbReference>
<dbReference type="GO" id="GO:0016616">
    <property type="term" value="F:oxidoreductase activity, acting on the CH-OH group of donors, NAD or NADP as acceptor"/>
    <property type="evidence" value="ECO:0007669"/>
    <property type="project" value="TreeGrafter"/>
</dbReference>
<dbReference type="FunCoup" id="A7TND4">
    <property type="interactions" value="602"/>
</dbReference>
<evidence type="ECO:0000256" key="1">
    <source>
        <dbReference type="ARBA" id="ARBA00022857"/>
    </source>
</evidence>
<accession>A7TND4</accession>
<dbReference type="AlphaFoldDB" id="A7TND4"/>
<protein>
    <submittedName>
        <fullName evidence="4">Uncharacterized protein</fullName>
    </submittedName>
</protein>
<dbReference type="STRING" id="436907.A7TND4"/>
<evidence type="ECO:0000256" key="2">
    <source>
        <dbReference type="RuleBase" id="RU000363"/>
    </source>
</evidence>
<evidence type="ECO:0000313" key="4">
    <source>
        <dbReference type="EMBL" id="EDO16187.1"/>
    </source>
</evidence>
<dbReference type="PROSITE" id="PS00061">
    <property type="entry name" value="ADH_SHORT"/>
    <property type="match status" value="1"/>
</dbReference>
<dbReference type="SUPFAM" id="SSF51735">
    <property type="entry name" value="NAD(P)-binding Rossmann-fold domains"/>
    <property type="match status" value="1"/>
</dbReference>
<dbReference type="PRINTS" id="PR00081">
    <property type="entry name" value="GDHRDH"/>
</dbReference>
<dbReference type="PANTHER" id="PTHR24322">
    <property type="entry name" value="PKSB"/>
    <property type="match status" value="1"/>
</dbReference>
<dbReference type="Pfam" id="PF00106">
    <property type="entry name" value="adh_short"/>
    <property type="match status" value="1"/>
</dbReference>
<dbReference type="InterPro" id="IPR020904">
    <property type="entry name" value="Sc_DH/Rdtase_CS"/>
</dbReference>
<dbReference type="PRINTS" id="PR00080">
    <property type="entry name" value="SDRFAMILY"/>
</dbReference>
<sequence>MNIDDVIDWVIIPILKYPILLFLPFMRFYDNLPLYMNLLLYSIIIRFGGIINTWTKLRGERWYRFNEMQNLKILITGGSNGLGETIMKKVLERADNVTIINIDIVPSKLEDPRIVNYVCDLTNEVAVQETLDNIKMEQCTENSGINVIINNAGMRSKYRFLDDVDLESIKNILQINTMVPLKIVKEFSPVNKPDQQCYIINIASTLGILGPAKVAGYAASKAALISLHESYQNEMEIKKITNIRSLLVIPGQLNTQMFTGFEPPKQFFAPVINVERLSEVIITKCENGERGKLCAPYYSNFAHILMSLPFGLQVFVRKFSGMDACLPDE</sequence>
<dbReference type="InParanoid" id="A7TND4"/>
<dbReference type="EMBL" id="DS480430">
    <property type="protein sequence ID" value="EDO16187.1"/>
    <property type="molecule type" value="Genomic_DNA"/>
</dbReference>
<proteinExistence type="inferred from homology"/>
<gene>
    <name evidence="4" type="ORF">Kpol_1014p2</name>
</gene>
<dbReference type="Gene3D" id="3.40.50.720">
    <property type="entry name" value="NAD(P)-binding Rossmann-like Domain"/>
    <property type="match status" value="1"/>
</dbReference>
<dbReference type="GeneID" id="5544328"/>
<dbReference type="InterPro" id="IPR036291">
    <property type="entry name" value="NAD(P)-bd_dom_sf"/>
</dbReference>
<comment type="similarity">
    <text evidence="2">Belongs to the short-chain dehydrogenases/reductases (SDR) family.</text>
</comment>
<organism evidence="5">
    <name type="scientific">Vanderwaltozyma polyspora (strain ATCC 22028 / DSM 70294 / BCRC 21397 / CBS 2163 / NBRC 10782 / NRRL Y-8283 / UCD 57-17)</name>
    <name type="common">Kluyveromyces polysporus</name>
    <dbReference type="NCBI Taxonomy" id="436907"/>
    <lineage>
        <taxon>Eukaryota</taxon>
        <taxon>Fungi</taxon>
        <taxon>Dikarya</taxon>
        <taxon>Ascomycota</taxon>
        <taxon>Saccharomycotina</taxon>
        <taxon>Saccharomycetes</taxon>
        <taxon>Saccharomycetales</taxon>
        <taxon>Saccharomycetaceae</taxon>
        <taxon>Vanderwaltozyma</taxon>
    </lineage>
</organism>
<keyword evidence="3" id="KW-0812">Transmembrane</keyword>
<dbReference type="HOGENOM" id="CLU_010194_5_1_1"/>
<evidence type="ECO:0000256" key="3">
    <source>
        <dbReference type="SAM" id="Phobius"/>
    </source>
</evidence>
<name>A7TND4_VANPO</name>
<keyword evidence="3" id="KW-1133">Transmembrane helix</keyword>
<keyword evidence="5" id="KW-1185">Reference proteome</keyword>